<feature type="domain" description="SMB" evidence="9">
    <location>
        <begin position="19"/>
        <end position="62"/>
    </location>
</feature>
<proteinExistence type="predicted"/>
<organism evidence="10 11">
    <name type="scientific">Anolis carolinensis</name>
    <name type="common">Green anole</name>
    <name type="synonym">American chameleon</name>
    <dbReference type="NCBI Taxonomy" id="28377"/>
    <lineage>
        <taxon>Eukaryota</taxon>
        <taxon>Metazoa</taxon>
        <taxon>Chordata</taxon>
        <taxon>Craniata</taxon>
        <taxon>Vertebrata</taxon>
        <taxon>Euteleostomi</taxon>
        <taxon>Lepidosauria</taxon>
        <taxon>Squamata</taxon>
        <taxon>Bifurcata</taxon>
        <taxon>Unidentata</taxon>
        <taxon>Episquamata</taxon>
        <taxon>Toxicofera</taxon>
        <taxon>Iguania</taxon>
        <taxon>Dactyloidae</taxon>
        <taxon>Anolis</taxon>
    </lineage>
</organism>
<feature type="repeat" description="Hemopexin" evidence="7">
    <location>
        <begin position="386"/>
        <end position="441"/>
    </location>
</feature>
<comment type="subcellular location">
    <subcellularLocation>
        <location evidence="1">Secreted</location>
    </subcellularLocation>
</comment>
<dbReference type="AlphaFoldDB" id="H9GID1"/>
<sequence>MRVLGLALTLGCVLGAFGAEESCEGRCDKGFDAARKCQCDDLCAYYQSCCEDYFTTCRSKETRGDVFLQPEDDYLDYEDPPNVTASVIPTTSAAYGTSGDVFEYHWTETPELGASAGTPKPPTETPTIVVTEEEEEYLCSGKPFDAFTSLKNGSIFAFRGKYVYELDEKSAVPGYPKRIRDVWGIEGPLDAAFTRINCEGKTYLFQGNQYWRFADGVLEPEFPRNISDGFKGIPDDLDAAFALPAQNYFSSERVYFFKGRQYWSYDFAHQPSRQECEETAPSVVFGHYAQMQDHDFEDIFQILFGGVRRSGASRPRPIFRDWRGLPGRLDAAMLGRLYVAPKANPARRRLHRKPSRRHRKKYRRRQGWGRWDPLWDWLPQESSESGEAADWFLGSDSPCQPLQSVYFFVEDKYYRLNLRTRRVDWVYPKYPRPIAKYWLGCPSEEDDLA</sequence>
<dbReference type="SMART" id="SM00201">
    <property type="entry name" value="SO"/>
    <property type="match status" value="1"/>
</dbReference>
<dbReference type="GO" id="GO:1900748">
    <property type="term" value="P:positive regulation of vascular endothelial growth factor signaling pathway"/>
    <property type="evidence" value="ECO:0007669"/>
    <property type="project" value="Ensembl"/>
</dbReference>
<dbReference type="InterPro" id="IPR051298">
    <property type="entry name" value="Heme_transport/Cell_adhesion"/>
</dbReference>
<reference evidence="10" key="2">
    <citation type="submission" date="2025-08" db="UniProtKB">
        <authorList>
            <consortium name="Ensembl"/>
        </authorList>
    </citation>
    <scope>IDENTIFICATION</scope>
</reference>
<dbReference type="GO" id="GO:0007160">
    <property type="term" value="P:cell-matrix adhesion"/>
    <property type="evidence" value="ECO:0000318"/>
    <property type="project" value="GO_Central"/>
</dbReference>
<dbReference type="SMART" id="SM00120">
    <property type="entry name" value="HX"/>
    <property type="match status" value="4"/>
</dbReference>
<dbReference type="GO" id="GO:0033627">
    <property type="term" value="P:cell adhesion mediated by integrin"/>
    <property type="evidence" value="ECO:0000318"/>
    <property type="project" value="GO_Central"/>
</dbReference>
<dbReference type="InterPro" id="IPR036375">
    <property type="entry name" value="Hemopexin-like_dom_sf"/>
</dbReference>
<dbReference type="GO" id="GO:1904090">
    <property type="term" value="C:peptidase inhibitor complex"/>
    <property type="evidence" value="ECO:0007669"/>
    <property type="project" value="Ensembl"/>
</dbReference>
<dbReference type="HOGENOM" id="CLU_046227_0_0_1"/>
<dbReference type="GO" id="GO:2001046">
    <property type="term" value="P:positive regulation of integrin-mediated signaling pathway"/>
    <property type="evidence" value="ECO:0007669"/>
    <property type="project" value="Ensembl"/>
</dbReference>
<feature type="repeat" description="Hemopexin" evidence="7">
    <location>
        <begin position="141"/>
        <end position="185"/>
    </location>
</feature>
<dbReference type="PROSITE" id="PS00524">
    <property type="entry name" value="SMB_1"/>
    <property type="match status" value="1"/>
</dbReference>
<feature type="repeat" description="Hemopexin" evidence="7">
    <location>
        <begin position="234"/>
        <end position="283"/>
    </location>
</feature>
<dbReference type="GO" id="GO:0005178">
    <property type="term" value="F:integrin binding"/>
    <property type="evidence" value="ECO:0000318"/>
    <property type="project" value="GO_Central"/>
</dbReference>
<evidence type="ECO:0000256" key="5">
    <source>
        <dbReference type="ARBA" id="ARBA00023157"/>
    </source>
</evidence>
<dbReference type="Proteomes" id="UP000001646">
    <property type="component" value="Unplaced"/>
</dbReference>
<dbReference type="PRINTS" id="PR00022">
    <property type="entry name" value="SOMATOMEDINB"/>
</dbReference>
<gene>
    <name evidence="10" type="primary">VTN</name>
</gene>
<dbReference type="GO" id="GO:0048709">
    <property type="term" value="P:oligodendrocyte differentiation"/>
    <property type="evidence" value="ECO:0007669"/>
    <property type="project" value="Ensembl"/>
</dbReference>
<dbReference type="GO" id="GO:0016477">
    <property type="term" value="P:cell migration"/>
    <property type="evidence" value="ECO:0007669"/>
    <property type="project" value="Ensembl"/>
</dbReference>
<dbReference type="PROSITE" id="PS50958">
    <property type="entry name" value="SMB_2"/>
    <property type="match status" value="1"/>
</dbReference>
<keyword evidence="6" id="KW-0325">Glycoprotein</keyword>
<dbReference type="Pfam" id="PF01033">
    <property type="entry name" value="Somatomedin_B"/>
    <property type="match status" value="1"/>
</dbReference>
<dbReference type="GO" id="GO:0061302">
    <property type="term" value="P:smooth muscle cell-matrix adhesion"/>
    <property type="evidence" value="ECO:0007669"/>
    <property type="project" value="Ensembl"/>
</dbReference>
<dbReference type="SUPFAM" id="SSF90188">
    <property type="entry name" value="Somatomedin B domain"/>
    <property type="match status" value="1"/>
</dbReference>
<dbReference type="GO" id="GO:0030247">
    <property type="term" value="F:polysaccharide binding"/>
    <property type="evidence" value="ECO:0007669"/>
    <property type="project" value="InterPro"/>
</dbReference>
<evidence type="ECO:0000256" key="6">
    <source>
        <dbReference type="ARBA" id="ARBA00023180"/>
    </source>
</evidence>
<dbReference type="GO" id="GO:0050840">
    <property type="term" value="F:extracellular matrix binding"/>
    <property type="evidence" value="ECO:0000318"/>
    <property type="project" value="GO_Central"/>
</dbReference>
<dbReference type="GO" id="GO:0030198">
    <property type="term" value="P:extracellular matrix organization"/>
    <property type="evidence" value="ECO:0007669"/>
    <property type="project" value="Ensembl"/>
</dbReference>
<keyword evidence="3 8" id="KW-0732">Signal</keyword>
<reference evidence="10" key="1">
    <citation type="submission" date="2009-12" db="EMBL/GenBank/DDBJ databases">
        <title>The Genome Sequence of Anolis carolinensis (Green Anole Lizard).</title>
        <authorList>
            <consortium name="The Genome Sequencing Platform"/>
            <person name="Di Palma F."/>
            <person name="Alfoldi J."/>
            <person name="Heiman D."/>
            <person name="Young S."/>
            <person name="Grabherr M."/>
            <person name="Johnson J."/>
            <person name="Lander E.S."/>
            <person name="Lindblad-Toh K."/>
        </authorList>
    </citation>
    <scope>NUCLEOTIDE SEQUENCE [LARGE SCALE GENOMIC DNA]</scope>
    <source>
        <strain evidence="10">JBL SC #1</strain>
    </source>
</reference>
<dbReference type="InterPro" id="IPR020436">
    <property type="entry name" value="SMB_chordata"/>
</dbReference>
<dbReference type="GO" id="GO:0045861">
    <property type="term" value="P:negative regulation of proteolysis"/>
    <property type="evidence" value="ECO:0007669"/>
    <property type="project" value="Ensembl"/>
</dbReference>
<dbReference type="eggNOG" id="KOG1565">
    <property type="taxonomic scope" value="Eukaryota"/>
</dbReference>
<dbReference type="KEGG" id="acs:100565334"/>
<dbReference type="PROSITE" id="PS51642">
    <property type="entry name" value="HEMOPEXIN_2"/>
    <property type="match status" value="4"/>
</dbReference>
<dbReference type="InParanoid" id="H9GID1"/>
<dbReference type="GO" id="GO:0010811">
    <property type="term" value="P:positive regulation of cell-substrate adhesion"/>
    <property type="evidence" value="ECO:0007669"/>
    <property type="project" value="Ensembl"/>
</dbReference>
<dbReference type="GO" id="GO:0014911">
    <property type="term" value="P:positive regulation of smooth muscle cell migration"/>
    <property type="evidence" value="ECO:0007669"/>
    <property type="project" value="Ensembl"/>
</dbReference>
<dbReference type="GO" id="GO:0031012">
    <property type="term" value="C:extracellular matrix"/>
    <property type="evidence" value="ECO:0007669"/>
    <property type="project" value="Ensembl"/>
</dbReference>
<reference evidence="10" key="3">
    <citation type="submission" date="2025-09" db="UniProtKB">
        <authorList>
            <consortium name="Ensembl"/>
        </authorList>
    </citation>
    <scope>IDENTIFICATION</scope>
</reference>
<dbReference type="Bgee" id="ENSACAG00000011935">
    <property type="expression patterns" value="Expressed in liver and 9 other cell types or tissues"/>
</dbReference>
<keyword evidence="2" id="KW-0964">Secreted</keyword>
<dbReference type="InterPro" id="IPR018487">
    <property type="entry name" value="Hemopexin-like_repeat"/>
</dbReference>
<dbReference type="Ensembl" id="ENSACAT00000011997.3">
    <property type="protein sequence ID" value="ENSACAP00000011754.3"/>
    <property type="gene ID" value="ENSACAG00000011935.3"/>
</dbReference>
<dbReference type="Pfam" id="PF00045">
    <property type="entry name" value="Hemopexin"/>
    <property type="match status" value="2"/>
</dbReference>
<dbReference type="CDD" id="cd00094">
    <property type="entry name" value="HX"/>
    <property type="match status" value="1"/>
</dbReference>
<dbReference type="GO" id="GO:0035987">
    <property type="term" value="P:endodermal cell differentiation"/>
    <property type="evidence" value="ECO:0007669"/>
    <property type="project" value="Ensembl"/>
</dbReference>
<dbReference type="GeneID" id="100565334"/>
<dbReference type="PANTHER" id="PTHR22917:SF3">
    <property type="entry name" value="VITRONECTIN"/>
    <property type="match status" value="1"/>
</dbReference>
<protein>
    <submittedName>
        <fullName evidence="10">Vitronectin</fullName>
    </submittedName>
</protein>
<feature type="repeat" description="Hemopexin" evidence="7">
    <location>
        <begin position="186"/>
        <end position="233"/>
    </location>
</feature>
<dbReference type="GO" id="GO:0048260">
    <property type="term" value="P:positive regulation of receptor-mediated endocytosis"/>
    <property type="evidence" value="ECO:0007669"/>
    <property type="project" value="Ensembl"/>
</dbReference>
<dbReference type="GO" id="GO:0007229">
    <property type="term" value="P:integrin-mediated signaling pathway"/>
    <property type="evidence" value="ECO:0007669"/>
    <property type="project" value="Ensembl"/>
</dbReference>
<evidence type="ECO:0000259" key="9">
    <source>
        <dbReference type="PROSITE" id="PS50958"/>
    </source>
</evidence>
<name>H9GID1_ANOCA</name>
<evidence type="ECO:0000256" key="8">
    <source>
        <dbReference type="SAM" id="SignalP"/>
    </source>
</evidence>
<evidence type="ECO:0000256" key="4">
    <source>
        <dbReference type="ARBA" id="ARBA00022737"/>
    </source>
</evidence>
<dbReference type="Gene3D" id="2.110.10.10">
    <property type="entry name" value="Hemopexin-like domain"/>
    <property type="match status" value="2"/>
</dbReference>
<evidence type="ECO:0000256" key="1">
    <source>
        <dbReference type="ARBA" id="ARBA00004613"/>
    </source>
</evidence>
<dbReference type="SUPFAM" id="SSF50923">
    <property type="entry name" value="Hemopexin-like domain"/>
    <property type="match status" value="1"/>
</dbReference>
<evidence type="ECO:0000256" key="2">
    <source>
        <dbReference type="ARBA" id="ARBA00022525"/>
    </source>
</evidence>
<dbReference type="GO" id="GO:0006955">
    <property type="term" value="P:immune response"/>
    <property type="evidence" value="ECO:0007669"/>
    <property type="project" value="InterPro"/>
</dbReference>
<dbReference type="PANTHER" id="PTHR22917">
    <property type="entry name" value="HEMOPEXIN DOMAIN-CONTAINING PROTEIN"/>
    <property type="match status" value="1"/>
</dbReference>
<dbReference type="GO" id="GO:0005615">
    <property type="term" value="C:extracellular space"/>
    <property type="evidence" value="ECO:0000318"/>
    <property type="project" value="GO_Central"/>
</dbReference>
<dbReference type="GeneTree" id="ENSGT00530000063751"/>
<accession>H9GID1</accession>
<evidence type="ECO:0000256" key="3">
    <source>
        <dbReference type="ARBA" id="ARBA00022729"/>
    </source>
</evidence>
<evidence type="ECO:0000313" key="10">
    <source>
        <dbReference type="Ensembl" id="ENSACAP00000011754.3"/>
    </source>
</evidence>
<keyword evidence="4" id="KW-0677">Repeat</keyword>
<keyword evidence="5" id="KW-1015">Disulfide bond</keyword>
<dbReference type="GO" id="GO:0030195">
    <property type="term" value="P:negative regulation of blood coagulation"/>
    <property type="evidence" value="ECO:0007669"/>
    <property type="project" value="Ensembl"/>
</dbReference>
<dbReference type="STRING" id="28377.ENSACAP00000011754"/>
<dbReference type="CTD" id="7448"/>
<dbReference type="GO" id="GO:0098637">
    <property type="term" value="C:protein complex involved in cell-matrix adhesion"/>
    <property type="evidence" value="ECO:0007669"/>
    <property type="project" value="Ensembl"/>
</dbReference>
<dbReference type="InterPro" id="IPR001212">
    <property type="entry name" value="Somatomedin_B_dom"/>
</dbReference>
<dbReference type="InterPro" id="IPR036024">
    <property type="entry name" value="Somatomedin_B-like_dom_sf"/>
</dbReference>
<evidence type="ECO:0000256" key="7">
    <source>
        <dbReference type="PROSITE-ProRule" id="PRU01011"/>
    </source>
</evidence>
<evidence type="ECO:0000313" key="11">
    <source>
        <dbReference type="Proteomes" id="UP000001646"/>
    </source>
</evidence>
<dbReference type="GO" id="GO:0005783">
    <property type="term" value="C:endoplasmic reticulum"/>
    <property type="evidence" value="ECO:0007669"/>
    <property type="project" value="Ensembl"/>
</dbReference>
<dbReference type="Gene3D" id="4.10.410.20">
    <property type="match status" value="1"/>
</dbReference>
<dbReference type="GO" id="GO:0005044">
    <property type="term" value="F:scavenger receptor activity"/>
    <property type="evidence" value="ECO:0007669"/>
    <property type="project" value="InterPro"/>
</dbReference>
<dbReference type="OrthoDB" id="9898692at2759"/>
<keyword evidence="11" id="KW-1185">Reference proteome</keyword>
<feature type="signal peptide" evidence="8">
    <location>
        <begin position="1"/>
        <end position="18"/>
    </location>
</feature>
<feature type="chain" id="PRO_5032576550" evidence="8">
    <location>
        <begin position="19"/>
        <end position="449"/>
    </location>
</feature>
<dbReference type="InterPro" id="IPR000585">
    <property type="entry name" value="Hemopexin-like_dom"/>
</dbReference>